<dbReference type="OMA" id="CENECRS"/>
<dbReference type="EMBL" id="EAAA01000382">
    <property type="status" value="NOT_ANNOTATED_CDS"/>
    <property type="molecule type" value="Genomic_DNA"/>
</dbReference>
<feature type="chain" id="PRO_5014093622" evidence="1">
    <location>
        <begin position="35"/>
        <end position="131"/>
    </location>
</feature>
<keyword evidence="1" id="KW-0732">Signal</keyword>
<dbReference type="HOGENOM" id="CLU_1948082_0_0_1"/>
<keyword evidence="3" id="KW-1185">Reference proteome</keyword>
<reference evidence="2" key="2">
    <citation type="journal article" date="2008" name="Genome Biol.">
        <title>Improved genome assembly and evidence-based global gene model set for the chordate Ciona intestinalis: new insight into intron and operon populations.</title>
        <authorList>
            <person name="Satou Y."/>
            <person name="Mineta K."/>
            <person name="Ogasawara M."/>
            <person name="Sasakura Y."/>
            <person name="Shoguchi E."/>
            <person name="Ueno K."/>
            <person name="Yamada L."/>
            <person name="Matsumoto J."/>
            <person name="Wasserscheid J."/>
            <person name="Dewar K."/>
            <person name="Wiley G.B."/>
            <person name="Macmil S.L."/>
            <person name="Roe B.A."/>
            <person name="Zeller R.W."/>
            <person name="Hastings K.E."/>
            <person name="Lemaire P."/>
            <person name="Lindquist E."/>
            <person name="Endo T."/>
            <person name="Hotta K."/>
            <person name="Inaba K."/>
        </authorList>
    </citation>
    <scope>NUCLEOTIDE SEQUENCE [LARGE SCALE GENOMIC DNA]</scope>
    <source>
        <strain evidence="2">wild type</strain>
    </source>
</reference>
<dbReference type="RefSeq" id="XP_009862496.1">
    <property type="nucleotide sequence ID" value="XM_009864194.3"/>
</dbReference>
<dbReference type="GeneTree" id="ENSGT00660000097411"/>
<feature type="signal peptide" evidence="1">
    <location>
        <begin position="1"/>
        <end position="34"/>
    </location>
</feature>
<dbReference type="Proteomes" id="UP000008144">
    <property type="component" value="Chromosome 1"/>
</dbReference>
<reference evidence="2" key="3">
    <citation type="submission" date="2025-08" db="UniProtKB">
        <authorList>
            <consortium name="Ensembl"/>
        </authorList>
    </citation>
    <scope>IDENTIFICATION</scope>
</reference>
<dbReference type="GeneID" id="100186817"/>
<dbReference type="InParanoid" id="H2XUB3"/>
<dbReference type="EMBL" id="EAAA01000381">
    <property type="status" value="NOT_ANNOTATED_CDS"/>
    <property type="molecule type" value="Genomic_DNA"/>
</dbReference>
<dbReference type="KEGG" id="cin:100186817"/>
<name>H2XUB3_CIOIN</name>
<evidence type="ECO:0000313" key="2">
    <source>
        <dbReference type="Ensembl" id="ENSCINP00000033247.1"/>
    </source>
</evidence>
<organism evidence="2 3">
    <name type="scientific">Ciona intestinalis</name>
    <name type="common">Transparent sea squirt</name>
    <name type="synonym">Ascidia intestinalis</name>
    <dbReference type="NCBI Taxonomy" id="7719"/>
    <lineage>
        <taxon>Eukaryota</taxon>
        <taxon>Metazoa</taxon>
        <taxon>Chordata</taxon>
        <taxon>Tunicata</taxon>
        <taxon>Ascidiacea</taxon>
        <taxon>Phlebobranchia</taxon>
        <taxon>Cionidae</taxon>
        <taxon>Ciona</taxon>
    </lineage>
</organism>
<gene>
    <name evidence="2" type="primary">LOC100186817</name>
</gene>
<dbReference type="Ensembl" id="ENSCINT00000031191.1">
    <property type="protein sequence ID" value="ENSCINP00000033247.1"/>
    <property type="gene ID" value="ENSCING00000024587.1"/>
</dbReference>
<evidence type="ECO:0000256" key="1">
    <source>
        <dbReference type="SAM" id="SignalP"/>
    </source>
</evidence>
<accession>A0A1W3JK01</accession>
<reference evidence="3" key="1">
    <citation type="journal article" date="2002" name="Science">
        <title>The draft genome of Ciona intestinalis: insights into chordate and vertebrate origins.</title>
        <authorList>
            <person name="Dehal P."/>
            <person name="Satou Y."/>
            <person name="Campbell R.K."/>
            <person name="Chapman J."/>
            <person name="Degnan B."/>
            <person name="De Tomaso A."/>
            <person name="Davidson B."/>
            <person name="Di Gregorio A."/>
            <person name="Gelpke M."/>
            <person name="Goodstein D.M."/>
            <person name="Harafuji N."/>
            <person name="Hastings K.E."/>
            <person name="Ho I."/>
            <person name="Hotta K."/>
            <person name="Huang W."/>
            <person name="Kawashima T."/>
            <person name="Lemaire P."/>
            <person name="Martinez D."/>
            <person name="Meinertzhagen I.A."/>
            <person name="Necula S."/>
            <person name="Nonaka M."/>
            <person name="Putnam N."/>
            <person name="Rash S."/>
            <person name="Saiga H."/>
            <person name="Satake M."/>
            <person name="Terry A."/>
            <person name="Yamada L."/>
            <person name="Wang H.G."/>
            <person name="Awazu S."/>
            <person name="Azumi K."/>
            <person name="Boore J."/>
            <person name="Branno M."/>
            <person name="Chin-Bow S."/>
            <person name="DeSantis R."/>
            <person name="Doyle S."/>
            <person name="Francino P."/>
            <person name="Keys D.N."/>
            <person name="Haga S."/>
            <person name="Hayashi H."/>
            <person name="Hino K."/>
            <person name="Imai K.S."/>
            <person name="Inaba K."/>
            <person name="Kano S."/>
            <person name="Kobayashi K."/>
            <person name="Kobayashi M."/>
            <person name="Lee B.I."/>
            <person name="Makabe K.W."/>
            <person name="Manohar C."/>
            <person name="Matassi G."/>
            <person name="Medina M."/>
            <person name="Mochizuki Y."/>
            <person name="Mount S."/>
            <person name="Morishita T."/>
            <person name="Miura S."/>
            <person name="Nakayama A."/>
            <person name="Nishizaka S."/>
            <person name="Nomoto H."/>
            <person name="Ohta F."/>
            <person name="Oishi K."/>
            <person name="Rigoutsos I."/>
            <person name="Sano M."/>
            <person name="Sasaki A."/>
            <person name="Sasakura Y."/>
            <person name="Shoguchi E."/>
            <person name="Shin-i T."/>
            <person name="Spagnuolo A."/>
            <person name="Stainier D."/>
            <person name="Suzuki M.M."/>
            <person name="Tassy O."/>
            <person name="Takatori N."/>
            <person name="Tokuoka M."/>
            <person name="Yagi K."/>
            <person name="Yoshizaki F."/>
            <person name="Wada S."/>
            <person name="Zhang C."/>
            <person name="Hyatt P.D."/>
            <person name="Larimer F."/>
            <person name="Detter C."/>
            <person name="Doggett N."/>
            <person name="Glavina T."/>
            <person name="Hawkins T."/>
            <person name="Richardson P."/>
            <person name="Lucas S."/>
            <person name="Kohara Y."/>
            <person name="Levine M."/>
            <person name="Satoh N."/>
            <person name="Rokhsar D.S."/>
        </authorList>
    </citation>
    <scope>NUCLEOTIDE SEQUENCE [LARGE SCALE GENOMIC DNA]</scope>
</reference>
<evidence type="ECO:0000313" key="3">
    <source>
        <dbReference type="Proteomes" id="UP000008144"/>
    </source>
</evidence>
<proteinExistence type="predicted"/>
<dbReference type="AlphaFoldDB" id="H2XUB3"/>
<accession>H2XUB3</accession>
<protein>
    <submittedName>
        <fullName evidence="2">Uncharacterized LOC100186817</fullName>
    </submittedName>
</protein>
<reference evidence="2" key="4">
    <citation type="submission" date="2025-09" db="UniProtKB">
        <authorList>
            <consortium name="Ensembl"/>
        </authorList>
    </citation>
    <scope>IDENTIFICATION</scope>
</reference>
<sequence length="131" mass="14815">MHFNNCPRKSTQNMWSSVLLMLIVLQGMIMVCESVESETFCEVECTSRSPRLYKKRCLANGCLLTSLDHCATIYRAHPSGFVCNRMRGEFVCAMNGSTFMEIKRCSLCQKMHDQQTSGPNITQVEQSNCAT</sequence>